<organism evidence="1 2">
    <name type="scientific">Araneus ventricosus</name>
    <name type="common">Orbweaver spider</name>
    <name type="synonym">Epeira ventricosa</name>
    <dbReference type="NCBI Taxonomy" id="182803"/>
    <lineage>
        <taxon>Eukaryota</taxon>
        <taxon>Metazoa</taxon>
        <taxon>Ecdysozoa</taxon>
        <taxon>Arthropoda</taxon>
        <taxon>Chelicerata</taxon>
        <taxon>Arachnida</taxon>
        <taxon>Araneae</taxon>
        <taxon>Araneomorphae</taxon>
        <taxon>Entelegynae</taxon>
        <taxon>Araneoidea</taxon>
        <taxon>Araneidae</taxon>
        <taxon>Araneus</taxon>
    </lineage>
</organism>
<dbReference type="Proteomes" id="UP000499080">
    <property type="component" value="Unassembled WGS sequence"/>
</dbReference>
<sequence length="103" mass="11915">MLHPRVYRWSRGLINIANHSSLFSIEERLIDTLPLFLYCSDRTSTRIHSRYVLPNAATDNQFDSSDASPNEYLNNLEQCWKGMRLPEVKLNWPVNEGRPHGSG</sequence>
<keyword evidence="2" id="KW-1185">Reference proteome</keyword>
<accession>A0A4Y2BPV2</accession>
<dbReference type="EMBL" id="BGPR01000093">
    <property type="protein sequence ID" value="GBL93316.1"/>
    <property type="molecule type" value="Genomic_DNA"/>
</dbReference>
<reference evidence="1 2" key="1">
    <citation type="journal article" date="2019" name="Sci. Rep.">
        <title>Orb-weaving spider Araneus ventricosus genome elucidates the spidroin gene catalogue.</title>
        <authorList>
            <person name="Kono N."/>
            <person name="Nakamura H."/>
            <person name="Ohtoshi R."/>
            <person name="Moran D.A.P."/>
            <person name="Shinohara A."/>
            <person name="Yoshida Y."/>
            <person name="Fujiwara M."/>
            <person name="Mori M."/>
            <person name="Tomita M."/>
            <person name="Arakawa K."/>
        </authorList>
    </citation>
    <scope>NUCLEOTIDE SEQUENCE [LARGE SCALE GENOMIC DNA]</scope>
</reference>
<proteinExistence type="predicted"/>
<protein>
    <submittedName>
        <fullName evidence="1">Uncharacterized protein</fullName>
    </submittedName>
</protein>
<evidence type="ECO:0000313" key="2">
    <source>
        <dbReference type="Proteomes" id="UP000499080"/>
    </source>
</evidence>
<comment type="caution">
    <text evidence="1">The sequence shown here is derived from an EMBL/GenBank/DDBJ whole genome shotgun (WGS) entry which is preliminary data.</text>
</comment>
<gene>
    <name evidence="1" type="ORF">AVEN_219457_1</name>
</gene>
<dbReference type="AlphaFoldDB" id="A0A4Y2BPV2"/>
<name>A0A4Y2BPV2_ARAVE</name>
<evidence type="ECO:0000313" key="1">
    <source>
        <dbReference type="EMBL" id="GBL93316.1"/>
    </source>
</evidence>